<proteinExistence type="predicted"/>
<evidence type="ECO:0000313" key="2">
    <source>
        <dbReference type="Proteomes" id="UP000830768"/>
    </source>
</evidence>
<organism evidence="1 2">
    <name type="scientific">Fusarium solani subsp. cucurbitae</name>
    <name type="common">Neocosmosporum cucurbitae</name>
    <dbReference type="NCBI Taxonomy" id="2747967"/>
    <lineage>
        <taxon>Eukaryota</taxon>
        <taxon>Fungi</taxon>
        <taxon>Dikarya</taxon>
        <taxon>Ascomycota</taxon>
        <taxon>Pezizomycotina</taxon>
        <taxon>Sordariomycetes</taxon>
        <taxon>Hypocreomycetidae</taxon>
        <taxon>Hypocreales</taxon>
        <taxon>Nectriaceae</taxon>
        <taxon>Fusarium</taxon>
        <taxon>Fusarium solani species complex</taxon>
    </lineage>
</organism>
<protein>
    <submittedName>
        <fullName evidence="1">Uncharacterized protein</fullName>
    </submittedName>
</protein>
<reference evidence="1" key="1">
    <citation type="submission" date="2021-11" db="EMBL/GenBank/DDBJ databases">
        <title>Fusarium solani-melongenae Genome sequencing and assembly.</title>
        <authorList>
            <person name="Xie S."/>
            <person name="Huang L."/>
            <person name="Zhang X."/>
        </authorList>
    </citation>
    <scope>NUCLEOTIDE SEQUENCE</scope>
    <source>
        <strain evidence="1">CRI 24-3</strain>
    </source>
</reference>
<sequence>MTEENRPSLHPGDDDQPLSRETAQVNSDIMNPVSPTPQHSQTENPSSGPPPSPTPDPPSHSSSTSSPSPSAASDGKTELHKFLQIIKNDEGNADRLKAVLDGLEKDQIRQRSHHDGNKNAMHMAADRGMLWAVRQLLNYTPDDTSLLFGTDEDGRQPLHFACLRGHRDTADLLLQRGADIDARGNDRATPLDDACFKGHKDVVELLLSRGANTQVLDKSLWSPIRTAVGYQHLDIVEILLNENPAKINEGDKHGETPLHVASGKGCVDIMNLLLERGADIDKPDNDRETPLHSACRNGWERSARLLLKEQAKTDRTDNQGETPLHAASRKGHERVVAVLLEEHAAIDVTDDTGKTPLCAASEQGHVECVNILCEAGADCNIQADRDGGYNTALHYAFEPSEKENESPDDKKKNQSRIVAKLLAHGADPAIQNDEADTALHLAAKTGNWSAYKDILEAMKEGQNRLRNEWENTALGLALKSHPADILGLMMDSESASMFDSGDEVEALLWAAQNEENHHYLQSLFEERKHLRNKMPPTDTRRWSAIQWATYLELPEVLASLRNATPTITSGGEKPEIPTAGTEQEEFLKHWGPKAAVTECKAQDDESTLLTEFRSVQDVIYGTGPVPTTATKIERLGDDLFTWVHLPATNITWMNDLLKRILIEEPSCVNDSRSNNVERVNAFFESSWTQTPDATSKSRIMKPLCTTEPLPQTKDASSPDRFLQAIYMPYLALSRQQRGQYHTENDNREGKQSRNEQEKGCKQEENDGRDQNDVDLQRAYDAYYGLLKCYEGNVIHGSATLDESFYGFSGSQPKDAQQQEALHEDRLQTNEQQVVTKTIHPEGVAERSDWTLVRVNQLWVWVIGHKWLITATTHPMDQAEDSFLTDAIDYIEKRVRRVRSPLEMAKAVFAYSVDSYDRPPKSTVYETDHCIHKIFSDSINKIAREDARLFEDFCGYLEAKEPKEKDGPEGKEMGTKAAARLLAKIRNIFDELQTFRAIGKHQMRVWKKLKNGSSADNRRWESHVMSDIEDMIESAHHIKSNVEMTLSLAQRQIANNHTRESVKQGKTAIQQGRQSFQQGRTAMIFTAITAFCLTSSSLSSLFAMEVDSFHNVPYWASLPIFLVLAALLYILWLREIDRDDHVGGHSKEETDNSEVKEKRRVRGEKEDWNTMRGGLATWRRRRRESPSEV</sequence>
<evidence type="ECO:0000313" key="1">
    <source>
        <dbReference type="EMBL" id="UPL00630.1"/>
    </source>
</evidence>
<gene>
    <name evidence="1" type="ORF">LCI18_011564</name>
</gene>
<keyword evidence="2" id="KW-1185">Reference proteome</keyword>
<accession>A0ACD3ZH34</accession>
<dbReference type="EMBL" id="CP090038">
    <property type="protein sequence ID" value="UPL00630.1"/>
    <property type="molecule type" value="Genomic_DNA"/>
</dbReference>
<name>A0ACD3ZH34_FUSSC</name>
<dbReference type="Proteomes" id="UP000830768">
    <property type="component" value="Chromosome 10"/>
</dbReference>